<evidence type="ECO:0000313" key="1">
    <source>
        <dbReference type="EMBL" id="KLV02146.1"/>
    </source>
</evidence>
<reference evidence="1 2" key="1">
    <citation type="submission" date="2015-05" db="EMBL/GenBank/DDBJ databases">
        <title>Photobacterium galathea sp. nov.</title>
        <authorList>
            <person name="Machado H."/>
            <person name="Gram L."/>
        </authorList>
    </citation>
    <scope>NUCLEOTIDE SEQUENCE [LARGE SCALE GENOMIC DNA]</scope>
    <source>
        <strain evidence="1 2">DSM 25995</strain>
    </source>
</reference>
<proteinExistence type="predicted"/>
<dbReference type="AlphaFoldDB" id="A0A0J1GR48"/>
<dbReference type="EMBL" id="LDOV01000010">
    <property type="protein sequence ID" value="KLV02146.1"/>
    <property type="molecule type" value="Genomic_DNA"/>
</dbReference>
<name>A0A0J1GR48_9GAMM</name>
<evidence type="ECO:0000313" key="2">
    <source>
        <dbReference type="Proteomes" id="UP000036426"/>
    </source>
</evidence>
<accession>A0A0J1GR48</accession>
<comment type="caution">
    <text evidence="1">The sequence shown here is derived from an EMBL/GenBank/DDBJ whole genome shotgun (WGS) entry which is preliminary data.</text>
</comment>
<dbReference type="PATRIC" id="fig|754436.4.peg.1105"/>
<sequence length="120" mass="13319">MALSEAVVSTPYSAIVKHTDVEVLPVPDDETSSKHVYHADVIETIRGKKRNNIRYVMYVHHDEEAIVDDTPVIITLCEDHEAHYWPGSGSEFEANSTLTEVAKASAANIAKDQVQFSHCP</sequence>
<dbReference type="Proteomes" id="UP000036426">
    <property type="component" value="Unassembled WGS sequence"/>
</dbReference>
<organism evidence="1 2">
    <name type="scientific">Photobacterium aphoticum</name>
    <dbReference type="NCBI Taxonomy" id="754436"/>
    <lineage>
        <taxon>Bacteria</taxon>
        <taxon>Pseudomonadati</taxon>
        <taxon>Pseudomonadota</taxon>
        <taxon>Gammaproteobacteria</taxon>
        <taxon>Vibrionales</taxon>
        <taxon>Vibrionaceae</taxon>
        <taxon>Photobacterium</taxon>
    </lineage>
</organism>
<gene>
    <name evidence="1" type="ORF">ABT58_05200</name>
</gene>
<protein>
    <submittedName>
        <fullName evidence="1">Uncharacterized protein</fullName>
    </submittedName>
</protein>
<keyword evidence="2" id="KW-1185">Reference proteome</keyword>